<keyword evidence="3" id="KW-1185">Reference proteome</keyword>
<gene>
    <name evidence="2" type="ORF">CHILSU_LOCUS5400</name>
</gene>
<feature type="compositionally biased region" description="Polar residues" evidence="1">
    <location>
        <begin position="175"/>
        <end position="206"/>
    </location>
</feature>
<feature type="region of interest" description="Disordered" evidence="1">
    <location>
        <begin position="417"/>
        <end position="443"/>
    </location>
</feature>
<feature type="compositionally biased region" description="Polar residues" evidence="1">
    <location>
        <begin position="39"/>
        <end position="50"/>
    </location>
</feature>
<reference evidence="2" key="1">
    <citation type="submission" date="2021-12" db="EMBL/GenBank/DDBJ databases">
        <authorList>
            <person name="King R."/>
        </authorList>
    </citation>
    <scope>NUCLEOTIDE SEQUENCE</scope>
</reference>
<feature type="region of interest" description="Disordered" evidence="1">
    <location>
        <begin position="157"/>
        <end position="242"/>
    </location>
</feature>
<evidence type="ECO:0000256" key="1">
    <source>
        <dbReference type="SAM" id="MobiDB-lite"/>
    </source>
</evidence>
<feature type="region of interest" description="Disordered" evidence="1">
    <location>
        <begin position="39"/>
        <end position="72"/>
    </location>
</feature>
<accession>A0ABN8B2T7</accession>
<feature type="region of interest" description="Disordered" evidence="1">
    <location>
        <begin position="462"/>
        <end position="559"/>
    </location>
</feature>
<name>A0ABN8B2T7_CHISP</name>
<protein>
    <submittedName>
        <fullName evidence="2">Uncharacterized protein</fullName>
    </submittedName>
</protein>
<feature type="compositionally biased region" description="Basic and acidic residues" evidence="1">
    <location>
        <begin position="477"/>
        <end position="531"/>
    </location>
</feature>
<dbReference type="EMBL" id="OU963895">
    <property type="protein sequence ID" value="CAH0402161.1"/>
    <property type="molecule type" value="Genomic_DNA"/>
</dbReference>
<evidence type="ECO:0000313" key="3">
    <source>
        <dbReference type="Proteomes" id="UP001153292"/>
    </source>
</evidence>
<feature type="compositionally biased region" description="Polar residues" evidence="1">
    <location>
        <begin position="216"/>
        <end position="241"/>
    </location>
</feature>
<evidence type="ECO:0000313" key="2">
    <source>
        <dbReference type="EMBL" id="CAH0402161.1"/>
    </source>
</evidence>
<sequence>MVLYFYQSVKFQNSIWIRLGIGLRPKILIKDRKKTTVTLAPTNKKPTAGSTAKLGTGAIGKPSSQIGKTSSLANSSKQTNIYSSGKSAKPTGADKTASFFGASPNNSYFGSSGKSNKTNSDTYGSYSVATGKSSNVFGTSAKANSISESSGKQASIIGSSEKSYNKPVSPAYSAKTDSSLSSNAKNSNVLGTTGKYSNAVTPSPVKNESKPIFSSKPENNSLNAAKSSNVFGSSGKYSNTPAKKDGMLSSTGLAANILLSSGTNSNKLGSSGNYSNVGSSTKKDGMATSTGKAANVLFTSGTSSNVIGSGAKYQSTFGTSMKNDVISKPAPGKAGSMLMPNEKLSNASKYNLKENKSAASTGMNSNVHDPFKLYPSFIKPKESKSSTRLGILWLPLRKRNKKKDMVHHSHNYENYNRAPSMHNFMSGDSSEYQSNKKKEEESLLVPERAKLTSVAVNTGITAASIDMPPDGLNSANPEEKQEFIKHDSEESKEAAGDTNEGSKIDKDFLENNDNLEKKPQENKWNKEKQGDLVDSVYLRPPPPHKARSATSTNEDEGCGTAQGSVLGPLHYLSFFLFFNGGKCITHTPCFGLHGVMSTLRGFWEQTEYPPEDAVPRPTD</sequence>
<proteinExistence type="predicted"/>
<feature type="compositionally biased region" description="Polar residues" evidence="1">
    <location>
        <begin position="62"/>
        <end position="72"/>
    </location>
</feature>
<organism evidence="2 3">
    <name type="scientific">Chilo suppressalis</name>
    <name type="common">Asiatic rice borer moth</name>
    <dbReference type="NCBI Taxonomy" id="168631"/>
    <lineage>
        <taxon>Eukaryota</taxon>
        <taxon>Metazoa</taxon>
        <taxon>Ecdysozoa</taxon>
        <taxon>Arthropoda</taxon>
        <taxon>Hexapoda</taxon>
        <taxon>Insecta</taxon>
        <taxon>Pterygota</taxon>
        <taxon>Neoptera</taxon>
        <taxon>Endopterygota</taxon>
        <taxon>Lepidoptera</taxon>
        <taxon>Glossata</taxon>
        <taxon>Ditrysia</taxon>
        <taxon>Pyraloidea</taxon>
        <taxon>Crambidae</taxon>
        <taxon>Crambinae</taxon>
        <taxon>Chilo</taxon>
    </lineage>
</organism>
<dbReference type="Proteomes" id="UP001153292">
    <property type="component" value="Chromosome 2"/>
</dbReference>